<keyword evidence="5" id="KW-0574">Periplasm</keyword>
<reference evidence="10" key="1">
    <citation type="submission" date="2016-10" db="EMBL/GenBank/DDBJ databases">
        <title>Sequence of Gallionella enrichment culture.</title>
        <authorList>
            <person name="Poehlein A."/>
            <person name="Muehling M."/>
            <person name="Daniel R."/>
        </authorList>
    </citation>
    <scope>NUCLEOTIDE SEQUENCE</scope>
</reference>
<evidence type="ECO:0000256" key="3">
    <source>
        <dbReference type="ARBA" id="ARBA00022723"/>
    </source>
</evidence>
<evidence type="ECO:0000256" key="2">
    <source>
        <dbReference type="ARBA" id="ARBA00022670"/>
    </source>
</evidence>
<keyword evidence="4" id="KW-0732">Signal</keyword>
<dbReference type="InterPro" id="IPR011990">
    <property type="entry name" value="TPR-like_helical_dom_sf"/>
</dbReference>
<proteinExistence type="inferred from homology"/>
<name>A0A1J5U0R1_9ZZZZ</name>
<evidence type="ECO:0000256" key="6">
    <source>
        <dbReference type="ARBA" id="ARBA00022801"/>
    </source>
</evidence>
<evidence type="ECO:0000256" key="5">
    <source>
        <dbReference type="ARBA" id="ARBA00022764"/>
    </source>
</evidence>
<dbReference type="Pfam" id="PF01435">
    <property type="entry name" value="Peptidase_M48"/>
    <property type="match status" value="1"/>
</dbReference>
<dbReference type="PANTHER" id="PTHR22726">
    <property type="entry name" value="METALLOENDOPEPTIDASE OMA1"/>
    <property type="match status" value="1"/>
</dbReference>
<evidence type="ECO:0000256" key="7">
    <source>
        <dbReference type="ARBA" id="ARBA00022833"/>
    </source>
</evidence>
<dbReference type="InterPro" id="IPR001915">
    <property type="entry name" value="Peptidase_M48"/>
</dbReference>
<evidence type="ECO:0000256" key="4">
    <source>
        <dbReference type="ARBA" id="ARBA00022729"/>
    </source>
</evidence>
<evidence type="ECO:0000256" key="8">
    <source>
        <dbReference type="ARBA" id="ARBA00023049"/>
    </source>
</evidence>
<accession>A0A1J5U0R1</accession>
<comment type="cofactor">
    <cofactor evidence="1">
        <name>Zn(2+)</name>
        <dbReference type="ChEBI" id="CHEBI:29105"/>
    </cofactor>
</comment>
<dbReference type="GO" id="GO:0004222">
    <property type="term" value="F:metalloendopeptidase activity"/>
    <property type="evidence" value="ECO:0007669"/>
    <property type="project" value="InterPro"/>
</dbReference>
<keyword evidence="2 10" id="KW-0645">Protease</keyword>
<keyword evidence="6 10" id="KW-0378">Hydrolase</keyword>
<evidence type="ECO:0000256" key="1">
    <source>
        <dbReference type="ARBA" id="ARBA00001947"/>
    </source>
</evidence>
<dbReference type="HAMAP" id="MF_00997">
    <property type="entry name" value="Protease_BepA"/>
    <property type="match status" value="1"/>
</dbReference>
<protein>
    <submittedName>
        <fullName evidence="10">Beta-barrel assembly-enhancing protease</fullName>
        <ecNumber evidence="10">3.4.-.-</ecNumber>
    </submittedName>
</protein>
<dbReference type="EMBL" id="MLJW01000001">
    <property type="protein sequence ID" value="OIR19612.1"/>
    <property type="molecule type" value="Genomic_DNA"/>
</dbReference>
<dbReference type="SUPFAM" id="SSF48452">
    <property type="entry name" value="TPR-like"/>
    <property type="match status" value="1"/>
</dbReference>
<dbReference type="GO" id="GO:0046872">
    <property type="term" value="F:metal ion binding"/>
    <property type="evidence" value="ECO:0007669"/>
    <property type="project" value="UniProtKB-KW"/>
</dbReference>
<dbReference type="EC" id="3.4.-.-" evidence="10"/>
<dbReference type="PANTHER" id="PTHR22726:SF1">
    <property type="entry name" value="METALLOENDOPEPTIDASE OMA1, MITOCHONDRIAL"/>
    <property type="match status" value="1"/>
</dbReference>
<dbReference type="InterPro" id="IPR051156">
    <property type="entry name" value="Mito/Outer_Membr_Metalloprot"/>
</dbReference>
<evidence type="ECO:0000259" key="9">
    <source>
        <dbReference type="Pfam" id="PF01435"/>
    </source>
</evidence>
<evidence type="ECO:0000313" key="10">
    <source>
        <dbReference type="EMBL" id="OIR19612.1"/>
    </source>
</evidence>
<keyword evidence="7" id="KW-0862">Zinc</keyword>
<comment type="caution">
    <text evidence="10">The sequence shown here is derived from an EMBL/GenBank/DDBJ whole genome shotgun (WGS) entry which is preliminary data.</text>
</comment>
<feature type="domain" description="Peptidase M48" evidence="9">
    <location>
        <begin position="62"/>
        <end position="248"/>
    </location>
</feature>
<dbReference type="Pfam" id="PF14559">
    <property type="entry name" value="TPR_19"/>
    <property type="match status" value="1"/>
</dbReference>
<dbReference type="InterPro" id="IPR030873">
    <property type="entry name" value="Protease_BepA"/>
</dbReference>
<dbReference type="Gene3D" id="3.30.2010.10">
    <property type="entry name" value="Metalloproteases ('zincins'), catalytic domain"/>
    <property type="match status" value="1"/>
</dbReference>
<sequence length="478" mass="53635">MKKFLLYAFFTLPLFAYADGLPDLGDASQELISPQMEQQIGEQSMFQIRSSSTYMDDPELSDYLNSLGARLVANSPEPGQPFVFFAINDNAINAFALPGGFVGVNTGLIQLAQTESELASVLSHEISHVTQHHYARLVAGQRYDSLASLATLAVAILAARNSPDAAMAGVIGSQAGAMQHQLNFTRQHEQEADRIGLGILEKSGFDTRAMPAFFERMQKATQLVEGNTPSYLRTHPVTAERIADVDGRVQQTPYHMVPDSLDFQLMRSRITAKQMIPQEAVAFFDDALGAKRFGNPIAHRYGLVLALLRNHQLQRAEQEFATLQKQAPNNATIETLGGRIMQLEKPDKDVIAYYRAALKNFPQHHALIYDYAEVLLQDQRYTDALKLLDEQVNRDGNDPRLYDLEARAYAALGRRQEEHHMLAYFHILHGDLGGTIEQLELAKQAGNDYYQLSTIETELKQYREIADAYDEKKKKKKK</sequence>
<dbReference type="GO" id="GO:0016020">
    <property type="term" value="C:membrane"/>
    <property type="evidence" value="ECO:0007669"/>
    <property type="project" value="InterPro"/>
</dbReference>
<dbReference type="Gene3D" id="1.25.40.10">
    <property type="entry name" value="Tetratricopeptide repeat domain"/>
    <property type="match status" value="1"/>
</dbReference>
<dbReference type="GO" id="GO:0051603">
    <property type="term" value="P:proteolysis involved in protein catabolic process"/>
    <property type="evidence" value="ECO:0007669"/>
    <property type="project" value="TreeGrafter"/>
</dbReference>
<keyword evidence="8" id="KW-0482">Metalloprotease</keyword>
<gene>
    <name evidence="10" type="primary">bepA_2</name>
    <name evidence="10" type="ORF">GALL_04940</name>
</gene>
<dbReference type="AlphaFoldDB" id="A0A1J5U0R1"/>
<keyword evidence="3" id="KW-0479">Metal-binding</keyword>
<organism evidence="10">
    <name type="scientific">mine drainage metagenome</name>
    <dbReference type="NCBI Taxonomy" id="410659"/>
    <lineage>
        <taxon>unclassified sequences</taxon>
        <taxon>metagenomes</taxon>
        <taxon>ecological metagenomes</taxon>
    </lineage>
</organism>
<dbReference type="CDD" id="cd07333">
    <property type="entry name" value="M48C_bepA_like"/>
    <property type="match status" value="1"/>
</dbReference>